<dbReference type="EMBL" id="JAPFFF010000050">
    <property type="protein sequence ID" value="KAK8839932.1"/>
    <property type="molecule type" value="Genomic_DNA"/>
</dbReference>
<reference evidence="8 9" key="1">
    <citation type="submission" date="2024-04" db="EMBL/GenBank/DDBJ databases">
        <title>Tritrichomonas musculus Genome.</title>
        <authorList>
            <person name="Alves-Ferreira E."/>
            <person name="Grigg M."/>
            <person name="Lorenzi H."/>
            <person name="Galac M."/>
        </authorList>
    </citation>
    <scope>NUCLEOTIDE SEQUENCE [LARGE SCALE GENOMIC DNA]</scope>
    <source>
        <strain evidence="8 9">EAF2021</strain>
    </source>
</reference>
<evidence type="ECO:0000313" key="8">
    <source>
        <dbReference type="EMBL" id="KAK8839932.1"/>
    </source>
</evidence>
<dbReference type="InterPro" id="IPR025705">
    <property type="entry name" value="Beta_hexosaminidase_sua/sub"/>
</dbReference>
<keyword evidence="9" id="KW-1185">Reference proteome</keyword>
<dbReference type="Gene3D" id="3.30.379.10">
    <property type="entry name" value="Chitobiase/beta-hexosaminidase domain 2-like"/>
    <property type="match status" value="1"/>
</dbReference>
<dbReference type="Proteomes" id="UP001470230">
    <property type="component" value="Unassembled WGS sequence"/>
</dbReference>
<dbReference type="InterPro" id="IPR029018">
    <property type="entry name" value="Hex-like_dom2"/>
</dbReference>
<comment type="similarity">
    <text evidence="2 5">Belongs to the glycosyl hydrolase 20 family.</text>
</comment>
<protein>
    <recommendedName>
        <fullName evidence="5">Beta-hexosaminidase</fullName>
        <ecNumber evidence="5">3.2.1.52</ecNumber>
    </recommendedName>
</protein>
<gene>
    <name evidence="8" type="ORF">M9Y10_031647</name>
</gene>
<comment type="caution">
    <text evidence="8">The sequence shown here is derived from an EMBL/GenBank/DDBJ whole genome shotgun (WGS) entry which is preliminary data.</text>
</comment>
<dbReference type="Pfam" id="PF00728">
    <property type="entry name" value="Glyco_hydro_20"/>
    <property type="match status" value="1"/>
</dbReference>
<dbReference type="InterPro" id="IPR015883">
    <property type="entry name" value="Glyco_hydro_20_cat"/>
</dbReference>
<dbReference type="CDD" id="cd06563">
    <property type="entry name" value="GH20_chitobiase-like"/>
    <property type="match status" value="1"/>
</dbReference>
<dbReference type="PIRSF" id="PIRSF001093">
    <property type="entry name" value="B-hxosamndse_ab_euk"/>
    <property type="match status" value="1"/>
</dbReference>
<evidence type="ECO:0000313" key="9">
    <source>
        <dbReference type="Proteomes" id="UP001470230"/>
    </source>
</evidence>
<sequence length="504" mass="59152">MDPFIIPKPSELKINENKFQLKDNFTVYLDAQLSLEHITDFITQHLLPPTGFHFQTETSNIDNAQLCFIYSDNIPNEGYELSLTTDKLLIKSSTPAGHFYGLITFMQLLPKEIFSDTKSSSDITWEAPCVTIKDSPKYSWRGMHLDCSRHFVTFEDVKKFIYWMSLHKLNTFHWHLTDDQGWRFESKKYPKLTEVGSMITDDKGTVEGQFFYTQGQMKEIVEYARKLCITVVPEIEMPGHCDAALNAYPDFCCKKELPAKSYWRRFKYHRCFCISNEKVIEFLKDILAEVIEIFDSKYIHIGGDEVLPGYWQICPDCQKLWAEKGFKDCEEYQSWFTKEIANFLNEKGRLMIGWDEIIQENLPKNTAIMIWRNHEIAQDAIEHNYPFVLVPNSCLYFDHNQFHSNEKDKYVYFGGMSTLKDVYMYDPLNGISKPELILGIQACAWGEVMYDFKNVQWKVFPRICAMAETAWTNPELKDFEKFNEGLNKVHLARLEEMHINYAHK</sequence>
<accession>A0ABR2H168</accession>
<evidence type="ECO:0000259" key="7">
    <source>
        <dbReference type="Pfam" id="PF02838"/>
    </source>
</evidence>
<evidence type="ECO:0000256" key="5">
    <source>
        <dbReference type="PIRNR" id="PIRNR001093"/>
    </source>
</evidence>
<evidence type="ECO:0000256" key="3">
    <source>
        <dbReference type="ARBA" id="ARBA00022801"/>
    </source>
</evidence>
<evidence type="ECO:0000256" key="1">
    <source>
        <dbReference type="ARBA" id="ARBA00001231"/>
    </source>
</evidence>
<evidence type="ECO:0000256" key="2">
    <source>
        <dbReference type="ARBA" id="ARBA00006285"/>
    </source>
</evidence>
<dbReference type="InterPro" id="IPR015882">
    <property type="entry name" value="HEX_bac_N"/>
</dbReference>
<feature type="domain" description="Beta-hexosaminidase bacterial type N-terminal" evidence="7">
    <location>
        <begin position="3"/>
        <end position="134"/>
    </location>
</feature>
<feature type="domain" description="Glycoside hydrolase family 20 catalytic" evidence="6">
    <location>
        <begin position="138"/>
        <end position="473"/>
    </location>
</feature>
<dbReference type="EC" id="3.2.1.52" evidence="5"/>
<comment type="catalytic activity">
    <reaction evidence="1 5">
        <text>Hydrolysis of terminal non-reducing N-acetyl-D-hexosamine residues in N-acetyl-beta-D-hexosaminides.</text>
        <dbReference type="EC" id="3.2.1.52"/>
    </reaction>
</comment>
<dbReference type="PANTHER" id="PTHR22600">
    <property type="entry name" value="BETA-HEXOSAMINIDASE"/>
    <property type="match status" value="1"/>
</dbReference>
<evidence type="ECO:0000256" key="4">
    <source>
        <dbReference type="ARBA" id="ARBA00023295"/>
    </source>
</evidence>
<dbReference type="PANTHER" id="PTHR22600:SF57">
    <property type="entry name" value="BETA-N-ACETYLHEXOSAMINIDASE"/>
    <property type="match status" value="1"/>
</dbReference>
<keyword evidence="4 5" id="KW-0326">Glycosidase</keyword>
<dbReference type="SUPFAM" id="SSF51445">
    <property type="entry name" value="(Trans)glycosidases"/>
    <property type="match status" value="1"/>
</dbReference>
<proteinExistence type="inferred from homology"/>
<evidence type="ECO:0000259" key="6">
    <source>
        <dbReference type="Pfam" id="PF00728"/>
    </source>
</evidence>
<dbReference type="InterPro" id="IPR017853">
    <property type="entry name" value="GH"/>
</dbReference>
<organism evidence="8 9">
    <name type="scientific">Tritrichomonas musculus</name>
    <dbReference type="NCBI Taxonomy" id="1915356"/>
    <lineage>
        <taxon>Eukaryota</taxon>
        <taxon>Metamonada</taxon>
        <taxon>Parabasalia</taxon>
        <taxon>Tritrichomonadida</taxon>
        <taxon>Tritrichomonadidae</taxon>
        <taxon>Tritrichomonas</taxon>
    </lineage>
</organism>
<dbReference type="SUPFAM" id="SSF55545">
    <property type="entry name" value="beta-N-acetylhexosaminidase-like domain"/>
    <property type="match status" value="1"/>
</dbReference>
<dbReference type="Pfam" id="PF02838">
    <property type="entry name" value="Glyco_hydro_20b"/>
    <property type="match status" value="1"/>
</dbReference>
<keyword evidence="3 5" id="KW-0378">Hydrolase</keyword>
<dbReference type="PRINTS" id="PR00738">
    <property type="entry name" value="GLHYDRLASE20"/>
</dbReference>
<name>A0ABR2H168_9EUKA</name>
<dbReference type="Gene3D" id="3.20.20.80">
    <property type="entry name" value="Glycosidases"/>
    <property type="match status" value="1"/>
</dbReference>